<comment type="caution">
    <text evidence="8">The sequence shown here is derived from an EMBL/GenBank/DDBJ whole genome shotgun (WGS) entry which is preliminary data.</text>
</comment>
<feature type="domain" description="CusB-like beta-barrel" evidence="6">
    <location>
        <begin position="203"/>
        <end position="256"/>
    </location>
</feature>
<organism evidence="8 9">
    <name type="scientific">Pseudoxanthomonas broegbernensis</name>
    <dbReference type="NCBI Taxonomy" id="83619"/>
    <lineage>
        <taxon>Bacteria</taxon>
        <taxon>Pseudomonadati</taxon>
        <taxon>Pseudomonadota</taxon>
        <taxon>Gammaproteobacteria</taxon>
        <taxon>Lysobacterales</taxon>
        <taxon>Lysobacteraceae</taxon>
        <taxon>Pseudoxanthomonas</taxon>
    </lineage>
</organism>
<evidence type="ECO:0000259" key="5">
    <source>
        <dbReference type="Pfam" id="PF25917"/>
    </source>
</evidence>
<dbReference type="InterPro" id="IPR058792">
    <property type="entry name" value="Beta-barrel_RND_2"/>
</dbReference>
<proteinExistence type="inferred from homology"/>
<dbReference type="Pfam" id="PF25989">
    <property type="entry name" value="YknX_C"/>
    <property type="match status" value="1"/>
</dbReference>
<evidence type="ECO:0000256" key="1">
    <source>
        <dbReference type="ARBA" id="ARBA00009477"/>
    </source>
</evidence>
<dbReference type="PANTHER" id="PTHR30469:SF15">
    <property type="entry name" value="HLYD FAMILY OF SECRETION PROTEINS"/>
    <property type="match status" value="1"/>
</dbReference>
<gene>
    <name evidence="8" type="ORF">B1992_04560</name>
</gene>
<feature type="compositionally biased region" description="Basic and acidic residues" evidence="3">
    <location>
        <begin position="343"/>
        <end position="356"/>
    </location>
</feature>
<feature type="coiled-coil region" evidence="2">
    <location>
        <begin position="93"/>
        <end position="120"/>
    </location>
</feature>
<dbReference type="InterPro" id="IPR058637">
    <property type="entry name" value="YknX-like_C"/>
</dbReference>
<dbReference type="GO" id="GO:1990281">
    <property type="term" value="C:efflux pump complex"/>
    <property type="evidence" value="ECO:0007669"/>
    <property type="project" value="TreeGrafter"/>
</dbReference>
<dbReference type="InterPro" id="IPR058624">
    <property type="entry name" value="MdtA-like_HH"/>
</dbReference>
<dbReference type="Gene3D" id="2.40.420.20">
    <property type="match status" value="1"/>
</dbReference>
<evidence type="ECO:0000313" key="9">
    <source>
        <dbReference type="Proteomes" id="UP000462066"/>
    </source>
</evidence>
<feature type="region of interest" description="Disordered" evidence="3">
    <location>
        <begin position="343"/>
        <end position="370"/>
    </location>
</feature>
<feature type="domain" description="Multidrug resistance protein MdtA-like alpha-helical hairpin" evidence="4">
    <location>
        <begin position="93"/>
        <end position="162"/>
    </location>
</feature>
<sequence>MTLAMLSTVLVLAGCGRGPAPQAQARPAWVVQPQAAGAGAGMAFPGEVHARQESPLAFRVGGKLVRRHVDAGARVAQGQVLAELDPGDQALQAQAAQAQMAAADAELARAKGDLERYRTLVDQQLVSRSAFDAQKAAYEAAAGQARAARAQWDVARNQAGYTELRAPHAGVIASRSAEAGQVVAAGQTVFVLAADGGREVAIVLPEAGIGTHKVGDAARIELWNDPGRQLPGRIREIAAAADPQTRSYAARVALDAAVADQATLGQSARVYLQAAAGGHALRVPLSAVQRGEDGGAVVWVVRDGVAVRVPVTAGDYGSESVAVSGALRAQDWVVAAGGHLLREGEPLAPVDRDNRPLEPASPPPAGEARP</sequence>
<dbReference type="Pfam" id="PF25876">
    <property type="entry name" value="HH_MFP_RND"/>
    <property type="match status" value="1"/>
</dbReference>
<dbReference type="NCBIfam" id="TIGR01730">
    <property type="entry name" value="RND_mfp"/>
    <property type="match status" value="1"/>
</dbReference>
<dbReference type="Gene3D" id="2.40.30.170">
    <property type="match status" value="1"/>
</dbReference>
<keyword evidence="2" id="KW-0175">Coiled coil</keyword>
<evidence type="ECO:0000259" key="6">
    <source>
        <dbReference type="Pfam" id="PF25954"/>
    </source>
</evidence>
<evidence type="ECO:0000313" key="8">
    <source>
        <dbReference type="EMBL" id="KAF1687396.1"/>
    </source>
</evidence>
<dbReference type="EMBL" id="MWIP01000003">
    <property type="protein sequence ID" value="KAF1687396.1"/>
    <property type="molecule type" value="Genomic_DNA"/>
</dbReference>
<dbReference type="PANTHER" id="PTHR30469">
    <property type="entry name" value="MULTIDRUG RESISTANCE PROTEIN MDTA"/>
    <property type="match status" value="1"/>
</dbReference>
<feature type="domain" description="YknX-like C-terminal permuted SH3-like" evidence="7">
    <location>
        <begin position="280"/>
        <end position="346"/>
    </location>
</feature>
<dbReference type="SUPFAM" id="SSF111369">
    <property type="entry name" value="HlyD-like secretion proteins"/>
    <property type="match status" value="1"/>
</dbReference>
<dbReference type="InterPro" id="IPR006143">
    <property type="entry name" value="RND_pump_MFP"/>
</dbReference>
<evidence type="ECO:0000256" key="2">
    <source>
        <dbReference type="SAM" id="Coils"/>
    </source>
</evidence>
<feature type="compositionally biased region" description="Pro residues" evidence="3">
    <location>
        <begin position="359"/>
        <end position="370"/>
    </location>
</feature>
<dbReference type="AlphaFoldDB" id="A0A7V8GP55"/>
<keyword evidence="9" id="KW-1185">Reference proteome</keyword>
<name>A0A7V8GP55_9GAMM</name>
<dbReference type="Pfam" id="PF25954">
    <property type="entry name" value="Beta-barrel_RND_2"/>
    <property type="match status" value="1"/>
</dbReference>
<dbReference type="InterPro" id="IPR058625">
    <property type="entry name" value="MdtA-like_BSH"/>
</dbReference>
<reference evidence="8 9" key="1">
    <citation type="submission" date="2017-10" db="EMBL/GenBank/DDBJ databases">
        <title>Whole genome sequencing of Pseudoxanthomonas broegbernensis DSM 12573(T).</title>
        <authorList>
            <person name="Kumar S."/>
            <person name="Bansal K."/>
            <person name="Kaur A."/>
            <person name="Patil P."/>
            <person name="Sharma S."/>
            <person name="Patil P.B."/>
        </authorList>
    </citation>
    <scope>NUCLEOTIDE SEQUENCE [LARGE SCALE GENOMIC DNA]</scope>
    <source>
        <strain evidence="8 9">DSM 12573</strain>
    </source>
</reference>
<feature type="domain" description="Multidrug resistance protein MdtA-like barrel-sandwich hybrid" evidence="5">
    <location>
        <begin position="59"/>
        <end position="191"/>
    </location>
</feature>
<accession>A0A7V8GP55</accession>
<dbReference type="GO" id="GO:0015562">
    <property type="term" value="F:efflux transmembrane transporter activity"/>
    <property type="evidence" value="ECO:0007669"/>
    <property type="project" value="TreeGrafter"/>
</dbReference>
<comment type="similarity">
    <text evidence="1">Belongs to the membrane fusion protein (MFP) (TC 8.A.1) family.</text>
</comment>
<evidence type="ECO:0000256" key="3">
    <source>
        <dbReference type="SAM" id="MobiDB-lite"/>
    </source>
</evidence>
<dbReference type="Pfam" id="PF25917">
    <property type="entry name" value="BSH_RND"/>
    <property type="match status" value="1"/>
</dbReference>
<dbReference type="Gene3D" id="2.40.50.100">
    <property type="match status" value="1"/>
</dbReference>
<evidence type="ECO:0000259" key="4">
    <source>
        <dbReference type="Pfam" id="PF25876"/>
    </source>
</evidence>
<dbReference type="Proteomes" id="UP000462066">
    <property type="component" value="Unassembled WGS sequence"/>
</dbReference>
<dbReference type="Gene3D" id="1.10.287.470">
    <property type="entry name" value="Helix hairpin bin"/>
    <property type="match status" value="1"/>
</dbReference>
<protein>
    <submittedName>
        <fullName evidence="8">Efflux transporter periplasmic adaptor subunit</fullName>
    </submittedName>
</protein>
<evidence type="ECO:0000259" key="7">
    <source>
        <dbReference type="Pfam" id="PF25989"/>
    </source>
</evidence>